<sequence length="279" mass="31457">MSALPPPFLRLPQHLIDTILEALFELGPASIKPFALVARSFRRYTQLHLFKQIDFGLEYPSRDYPYRPRARELNAIIKCNPTIADYIQELKVVLSDEDAKWITQDGNLQQVMKAVKNSSCPLQKLSIRGYRGLPFSEVQVIETFFWRPYIAPNITTLDMRKIQNATPTLFSSCIMLRNLTLHDVRVTPDESKIEKPPSIQYLHYKFSSDAVRLLAGRTSFSASCKVALDISCIQSLTLVTSIPADFSYAQAMIDAAADSLEQLSLECGAHYLAVGKLPL</sequence>
<dbReference type="OrthoDB" id="2745898at2759"/>
<evidence type="ECO:0000313" key="1">
    <source>
        <dbReference type="EMBL" id="KAJ3493870.1"/>
    </source>
</evidence>
<gene>
    <name evidence="1" type="ORF">NLJ89_g10920</name>
</gene>
<reference evidence="1" key="1">
    <citation type="submission" date="2022-07" db="EMBL/GenBank/DDBJ databases">
        <title>Genome Sequence of Agrocybe chaxingu.</title>
        <authorList>
            <person name="Buettner E."/>
        </authorList>
    </citation>
    <scope>NUCLEOTIDE SEQUENCE</scope>
    <source>
        <strain evidence="1">MP-N11</strain>
    </source>
</reference>
<accession>A0A9W8JX92</accession>
<dbReference type="Proteomes" id="UP001148786">
    <property type="component" value="Unassembled WGS sequence"/>
</dbReference>
<proteinExistence type="predicted"/>
<comment type="caution">
    <text evidence="1">The sequence shown here is derived from an EMBL/GenBank/DDBJ whole genome shotgun (WGS) entry which is preliminary data.</text>
</comment>
<dbReference type="AlphaFoldDB" id="A0A9W8JX92"/>
<evidence type="ECO:0000313" key="2">
    <source>
        <dbReference type="Proteomes" id="UP001148786"/>
    </source>
</evidence>
<name>A0A9W8JX92_9AGAR</name>
<keyword evidence="2" id="KW-1185">Reference proteome</keyword>
<dbReference type="EMBL" id="JANKHO010002208">
    <property type="protein sequence ID" value="KAJ3493870.1"/>
    <property type="molecule type" value="Genomic_DNA"/>
</dbReference>
<protein>
    <submittedName>
        <fullName evidence="1">Uncharacterized protein</fullName>
    </submittedName>
</protein>
<organism evidence="1 2">
    <name type="scientific">Agrocybe chaxingu</name>
    <dbReference type="NCBI Taxonomy" id="84603"/>
    <lineage>
        <taxon>Eukaryota</taxon>
        <taxon>Fungi</taxon>
        <taxon>Dikarya</taxon>
        <taxon>Basidiomycota</taxon>
        <taxon>Agaricomycotina</taxon>
        <taxon>Agaricomycetes</taxon>
        <taxon>Agaricomycetidae</taxon>
        <taxon>Agaricales</taxon>
        <taxon>Agaricineae</taxon>
        <taxon>Strophariaceae</taxon>
        <taxon>Agrocybe</taxon>
    </lineage>
</organism>